<dbReference type="InterPro" id="IPR001220">
    <property type="entry name" value="Legume_lectin_dom"/>
</dbReference>
<feature type="domain" description="Protein kinase" evidence="21">
    <location>
        <begin position="338"/>
        <end position="614"/>
    </location>
</feature>
<dbReference type="EC" id="2.7.11.1" evidence="4"/>
<evidence type="ECO:0000256" key="19">
    <source>
        <dbReference type="SAM" id="Phobius"/>
    </source>
</evidence>
<dbReference type="Gramene" id="Tc05v2_t003090.1">
    <property type="protein sequence ID" value="Tc05v2_p003090.1"/>
    <property type="gene ID" value="Tc05v2_g003090"/>
</dbReference>
<keyword evidence="16 23" id="KW-0675">Receptor</keyword>
<feature type="chain" id="PRO_5044271160" description="non-specific serine/threonine protein kinase" evidence="20">
    <location>
        <begin position="19"/>
        <end position="655"/>
    </location>
</feature>
<dbReference type="InterPro" id="IPR000719">
    <property type="entry name" value="Prot_kinase_dom"/>
</dbReference>
<dbReference type="Gene3D" id="3.30.200.20">
    <property type="entry name" value="Phosphorylase Kinase, domain 1"/>
    <property type="match status" value="1"/>
</dbReference>
<evidence type="ECO:0000256" key="7">
    <source>
        <dbReference type="ARBA" id="ARBA00022679"/>
    </source>
</evidence>
<evidence type="ECO:0000256" key="15">
    <source>
        <dbReference type="ARBA" id="ARBA00023136"/>
    </source>
</evidence>
<dbReference type="GO" id="GO:0005886">
    <property type="term" value="C:plasma membrane"/>
    <property type="evidence" value="ECO:0007669"/>
    <property type="project" value="UniProtKB-SubCell"/>
</dbReference>
<keyword evidence="8 19" id="KW-0812">Transmembrane</keyword>
<keyword evidence="12 23" id="KW-0418">Kinase</keyword>
<keyword evidence="11" id="KW-0547">Nucleotide-binding</keyword>
<dbReference type="GO" id="GO:0005524">
    <property type="term" value="F:ATP binding"/>
    <property type="evidence" value="ECO:0007669"/>
    <property type="project" value="UniProtKB-KW"/>
</dbReference>
<comment type="subcellular location">
    <subcellularLocation>
        <location evidence="1">Cell membrane</location>
        <topology evidence="1">Single-pass type I membrane protein</topology>
    </subcellularLocation>
</comment>
<dbReference type="SUPFAM" id="SSF56112">
    <property type="entry name" value="Protein kinase-like (PK-like)"/>
    <property type="match status" value="1"/>
</dbReference>
<evidence type="ECO:0000313" key="23">
    <source>
        <dbReference type="RefSeq" id="XP_007026957.2"/>
    </source>
</evidence>
<keyword evidence="7" id="KW-0808">Transferase</keyword>
<dbReference type="AlphaFoldDB" id="A0AB32V1Q6"/>
<comment type="catalytic activity">
    <reaction evidence="18">
        <text>L-seryl-[protein] + ATP = O-phospho-L-seryl-[protein] + ADP + H(+)</text>
        <dbReference type="Rhea" id="RHEA:17989"/>
        <dbReference type="Rhea" id="RHEA-COMP:9863"/>
        <dbReference type="Rhea" id="RHEA-COMP:11604"/>
        <dbReference type="ChEBI" id="CHEBI:15378"/>
        <dbReference type="ChEBI" id="CHEBI:29999"/>
        <dbReference type="ChEBI" id="CHEBI:30616"/>
        <dbReference type="ChEBI" id="CHEBI:83421"/>
        <dbReference type="ChEBI" id="CHEBI:456216"/>
        <dbReference type="EC" id="2.7.11.1"/>
    </reaction>
</comment>
<keyword evidence="6" id="KW-0723">Serine/threonine-protein kinase</keyword>
<evidence type="ECO:0000256" key="12">
    <source>
        <dbReference type="ARBA" id="ARBA00022777"/>
    </source>
</evidence>
<evidence type="ECO:0000313" key="22">
    <source>
        <dbReference type="Proteomes" id="UP000694886"/>
    </source>
</evidence>
<name>A0AB32V1Q6_THECC</name>
<dbReference type="InterPro" id="IPR013320">
    <property type="entry name" value="ConA-like_dom_sf"/>
</dbReference>
<dbReference type="CDD" id="cd06899">
    <property type="entry name" value="lectin_legume_LecRK_Arcelin_ConA"/>
    <property type="match status" value="1"/>
</dbReference>
<evidence type="ECO:0000256" key="20">
    <source>
        <dbReference type="SAM" id="SignalP"/>
    </source>
</evidence>
<evidence type="ECO:0000256" key="5">
    <source>
        <dbReference type="ARBA" id="ARBA00022475"/>
    </source>
</evidence>
<dbReference type="InterPro" id="IPR011009">
    <property type="entry name" value="Kinase-like_dom_sf"/>
</dbReference>
<evidence type="ECO:0000256" key="18">
    <source>
        <dbReference type="ARBA" id="ARBA00048679"/>
    </source>
</evidence>
<dbReference type="InterPro" id="IPR050528">
    <property type="entry name" value="L-type_Lectin-RKs"/>
</dbReference>
<evidence type="ECO:0000256" key="17">
    <source>
        <dbReference type="ARBA" id="ARBA00047899"/>
    </source>
</evidence>
<reference evidence="22" key="1">
    <citation type="journal article" date="1997" name="Nucleic Acids Res.">
        <title>tRNAscan-SE: a program for improved detection of transfer RNA genes in genomic sequence.</title>
        <authorList>
            <person name="Lowe T.M."/>
            <person name="Eddy S.R."/>
        </authorList>
    </citation>
    <scope>NUCLEOTIDE SEQUENCE [LARGE SCALE GENOMIC DNA]</scope>
    <source>
        <strain evidence="22">r\B97-61/B2</strain>
    </source>
</reference>
<comment type="similarity">
    <text evidence="3">In the C-terminal section; belongs to the protein kinase superfamily. Ser/Thr protein kinase family.</text>
</comment>
<evidence type="ECO:0000256" key="14">
    <source>
        <dbReference type="ARBA" id="ARBA00022989"/>
    </source>
</evidence>
<gene>
    <name evidence="23" type="primary">LOC18597717</name>
</gene>
<dbReference type="PROSITE" id="PS50011">
    <property type="entry name" value="PROTEIN_KINASE_DOM"/>
    <property type="match status" value="1"/>
</dbReference>
<accession>A0AB32V1Q6</accession>
<evidence type="ECO:0000256" key="13">
    <source>
        <dbReference type="ARBA" id="ARBA00022840"/>
    </source>
</evidence>
<keyword evidence="13" id="KW-0067">ATP-binding</keyword>
<dbReference type="SMART" id="SM00220">
    <property type="entry name" value="S_TKc"/>
    <property type="match status" value="1"/>
</dbReference>
<dbReference type="Pfam" id="PF00139">
    <property type="entry name" value="Lectin_legB"/>
    <property type="match status" value="1"/>
</dbReference>
<keyword evidence="14 19" id="KW-1133">Transmembrane helix</keyword>
<evidence type="ECO:0000256" key="4">
    <source>
        <dbReference type="ARBA" id="ARBA00012513"/>
    </source>
</evidence>
<feature type="signal peptide" evidence="20">
    <location>
        <begin position="1"/>
        <end position="18"/>
    </location>
</feature>
<dbReference type="FunFam" id="3.30.200.20:FF:000039">
    <property type="entry name" value="receptor-like protein kinase FERONIA"/>
    <property type="match status" value="1"/>
</dbReference>
<proteinExistence type="inferred from homology"/>
<evidence type="ECO:0000256" key="16">
    <source>
        <dbReference type="ARBA" id="ARBA00023170"/>
    </source>
</evidence>
<dbReference type="KEGG" id="tcc:18597717"/>
<dbReference type="Proteomes" id="UP000694886">
    <property type="component" value="Chromosome 5"/>
</dbReference>
<keyword evidence="9 20" id="KW-0732">Signal</keyword>
<evidence type="ECO:0000259" key="21">
    <source>
        <dbReference type="PROSITE" id="PS50011"/>
    </source>
</evidence>
<dbReference type="Pfam" id="PF00069">
    <property type="entry name" value="Pkinase"/>
    <property type="match status" value="1"/>
</dbReference>
<protein>
    <recommendedName>
        <fullName evidence="4">non-specific serine/threonine protein kinase</fullName>
        <ecNumber evidence="4">2.7.11.1</ecNumber>
    </recommendedName>
</protein>
<evidence type="ECO:0000256" key="6">
    <source>
        <dbReference type="ARBA" id="ARBA00022527"/>
    </source>
</evidence>
<evidence type="ECO:0000256" key="11">
    <source>
        <dbReference type="ARBA" id="ARBA00022741"/>
    </source>
</evidence>
<dbReference type="Gene3D" id="1.10.510.10">
    <property type="entry name" value="Transferase(Phosphotransferase) domain 1"/>
    <property type="match status" value="1"/>
</dbReference>
<dbReference type="Gene3D" id="2.60.120.200">
    <property type="match status" value="1"/>
</dbReference>
<dbReference type="SUPFAM" id="SSF49899">
    <property type="entry name" value="Concanavalin A-like lectins/glucanases"/>
    <property type="match status" value="1"/>
</dbReference>
<feature type="transmembrane region" description="Helical" evidence="19">
    <location>
        <begin position="277"/>
        <end position="303"/>
    </location>
</feature>
<comment type="catalytic activity">
    <reaction evidence="17">
        <text>L-threonyl-[protein] + ATP = O-phospho-L-threonyl-[protein] + ADP + H(+)</text>
        <dbReference type="Rhea" id="RHEA:46608"/>
        <dbReference type="Rhea" id="RHEA-COMP:11060"/>
        <dbReference type="Rhea" id="RHEA-COMP:11605"/>
        <dbReference type="ChEBI" id="CHEBI:15378"/>
        <dbReference type="ChEBI" id="CHEBI:30013"/>
        <dbReference type="ChEBI" id="CHEBI:30616"/>
        <dbReference type="ChEBI" id="CHEBI:61977"/>
        <dbReference type="ChEBI" id="CHEBI:456216"/>
        <dbReference type="EC" id="2.7.11.1"/>
    </reaction>
</comment>
<dbReference type="GeneID" id="18597717"/>
<dbReference type="FunFam" id="1.10.510.10:FF:000108">
    <property type="entry name" value="L-type lectin-domain containing receptor kinase S.4"/>
    <property type="match status" value="1"/>
</dbReference>
<reference evidence="23" key="2">
    <citation type="submission" date="2025-08" db="UniProtKB">
        <authorList>
            <consortium name="RefSeq"/>
        </authorList>
    </citation>
    <scope>IDENTIFICATION</scope>
</reference>
<dbReference type="PROSITE" id="PS00108">
    <property type="entry name" value="PROTEIN_KINASE_ST"/>
    <property type="match status" value="1"/>
</dbReference>
<organism evidence="22 23">
    <name type="scientific">Theobroma cacao</name>
    <name type="common">Cacao</name>
    <name type="synonym">Cocoa</name>
    <dbReference type="NCBI Taxonomy" id="3641"/>
    <lineage>
        <taxon>Eukaryota</taxon>
        <taxon>Viridiplantae</taxon>
        <taxon>Streptophyta</taxon>
        <taxon>Embryophyta</taxon>
        <taxon>Tracheophyta</taxon>
        <taxon>Spermatophyta</taxon>
        <taxon>Magnoliopsida</taxon>
        <taxon>eudicotyledons</taxon>
        <taxon>Gunneridae</taxon>
        <taxon>Pentapetalae</taxon>
        <taxon>rosids</taxon>
        <taxon>malvids</taxon>
        <taxon>Malvales</taxon>
        <taxon>Malvaceae</taxon>
        <taxon>Byttnerioideae</taxon>
        <taxon>Theobroma</taxon>
    </lineage>
</organism>
<dbReference type="GO" id="GO:0004674">
    <property type="term" value="F:protein serine/threonine kinase activity"/>
    <property type="evidence" value="ECO:0007669"/>
    <property type="project" value="UniProtKB-KW"/>
</dbReference>
<dbReference type="PANTHER" id="PTHR27007">
    <property type="match status" value="1"/>
</dbReference>
<keyword evidence="5" id="KW-1003">Cell membrane</keyword>
<keyword evidence="10" id="KW-0430">Lectin</keyword>
<dbReference type="GO" id="GO:0030246">
    <property type="term" value="F:carbohydrate binding"/>
    <property type="evidence" value="ECO:0007669"/>
    <property type="project" value="UniProtKB-KW"/>
</dbReference>
<evidence type="ECO:0000256" key="9">
    <source>
        <dbReference type="ARBA" id="ARBA00022729"/>
    </source>
</evidence>
<dbReference type="InterPro" id="IPR008271">
    <property type="entry name" value="Ser/Thr_kinase_AS"/>
</dbReference>
<dbReference type="FunFam" id="2.60.120.200:FF:000112">
    <property type="entry name" value="L-type lectin-domain containing receptor kinase V.9"/>
    <property type="match status" value="1"/>
</dbReference>
<evidence type="ECO:0000256" key="8">
    <source>
        <dbReference type="ARBA" id="ARBA00022692"/>
    </source>
</evidence>
<comment type="similarity">
    <text evidence="2">In the N-terminal section; belongs to the leguminous lectin family.</text>
</comment>
<keyword evidence="15 19" id="KW-0472">Membrane</keyword>
<evidence type="ECO:0000256" key="10">
    <source>
        <dbReference type="ARBA" id="ARBA00022734"/>
    </source>
</evidence>
<evidence type="ECO:0000256" key="1">
    <source>
        <dbReference type="ARBA" id="ARBA00004251"/>
    </source>
</evidence>
<dbReference type="RefSeq" id="XP_007026957.2">
    <property type="nucleotide sequence ID" value="XM_007026895.2"/>
</dbReference>
<sequence>MYFKNFLVVFVLIQVAAASSSGFVFQKFDRGSLELSGVAEVRDDGLVRLTNAAPSQFGQAFYSVPFGFKNSSNGSVSSFSTTCVLAIAPDLGNGMALVLAPSKKFITGQGLGLFNLSNNGSSSNHIVAVELRTFQNQEVDDIDDNHVGIAINSLTSAISGHAGYVSIGSSESRHVDLASGERIQLWVEYDGTKHQLNVTLSPIHLSKPKVPLLSMDIDLSPIIVEQMYVGFTSATGQQVSSLYVLGWSFQIEGKAQDLDLDKLPSLPGLGKSRKKQVILAVVLPLTGVLLVAVTISAMVFLAFRNKRAVVPDISEDWEVQFGSHRFPYEDLLVATGGFDEKELLGQGGFGQVFRGELPGSKVQVTVKRISHQSHQGTKEFISEICTIGRLRHPNLVKVLGYSRVNNELLLVYEYMPNGSLDKFLHNKPEVTLDWDQRFRIIKDVASALAFLHDEWTEVIIHRDIKPSNVLLDGDLNGKLGDFGLAICSNIAQGPQTTHIAGTFGYMAPELPKTGMPSTSTDVYAFGAFCLEVVCGRRPIKSQASADEVHLADWVFKCWKEGDLLKTIDSTLGKDIKVGEINLVLKLGLLCTHKVAAVRPRMPEIILYLKEQASLPESLDAILQEYAKEPGDYSAAGANDSTAIMTVTESFLSRGR</sequence>
<evidence type="ECO:0000256" key="3">
    <source>
        <dbReference type="ARBA" id="ARBA00010217"/>
    </source>
</evidence>
<evidence type="ECO:0000256" key="2">
    <source>
        <dbReference type="ARBA" id="ARBA00008536"/>
    </source>
</evidence>